<evidence type="ECO:0000313" key="5">
    <source>
        <dbReference type="Proteomes" id="UP001319827"/>
    </source>
</evidence>
<dbReference type="NCBIfam" id="TIGR00230">
    <property type="entry name" value="sfsA"/>
    <property type="match status" value="1"/>
</dbReference>
<organism evidence="4 5">
    <name type="scientific">Desulfuromonas versatilis</name>
    <dbReference type="NCBI Taxonomy" id="2802975"/>
    <lineage>
        <taxon>Bacteria</taxon>
        <taxon>Pseudomonadati</taxon>
        <taxon>Thermodesulfobacteriota</taxon>
        <taxon>Desulfuromonadia</taxon>
        <taxon>Desulfuromonadales</taxon>
        <taxon>Desulfuromonadaceae</taxon>
        <taxon>Desulfuromonas</taxon>
    </lineage>
</organism>
<dbReference type="PANTHER" id="PTHR30545:SF2">
    <property type="entry name" value="SUGAR FERMENTATION STIMULATION PROTEIN A"/>
    <property type="match status" value="1"/>
</dbReference>
<dbReference type="PANTHER" id="PTHR30545">
    <property type="entry name" value="SUGAR FERMENTATION STIMULATION PROTEIN A"/>
    <property type="match status" value="1"/>
</dbReference>
<dbReference type="InterPro" id="IPR041465">
    <property type="entry name" value="SfsA_N"/>
</dbReference>
<dbReference type="EMBL" id="AP024355">
    <property type="protein sequence ID" value="BCR03890.1"/>
    <property type="molecule type" value="Genomic_DNA"/>
</dbReference>
<dbReference type="Gene3D" id="3.40.1350.60">
    <property type="match status" value="1"/>
</dbReference>
<protein>
    <recommendedName>
        <fullName evidence="1">Sugar fermentation stimulation protein homolog</fullName>
    </recommendedName>
</protein>
<feature type="domain" description="Sugar fermentation stimulation protein C-terminal" evidence="2">
    <location>
        <begin position="83"/>
        <end position="218"/>
    </location>
</feature>
<reference evidence="4 5" key="2">
    <citation type="journal article" date="2021" name="Int. J. Syst. Evol. Microbiol.">
        <title>Isolation and Polyphasic Characterization of Desulfuromonas versatilis sp. Nov., an Electrogenic Bacteria Capable of Versatile Metabolism Isolated from a Graphene Oxide-Reducing Enrichment Culture.</title>
        <authorList>
            <person name="Xie L."/>
            <person name="Yoshida N."/>
            <person name="Ishii S."/>
            <person name="Meng L."/>
        </authorList>
    </citation>
    <scope>NUCLEOTIDE SEQUENCE [LARGE SCALE GENOMIC DNA]</scope>
    <source>
        <strain evidence="4 5">NIT-T3</strain>
    </source>
</reference>
<dbReference type="HAMAP" id="MF_00095">
    <property type="entry name" value="SfsA"/>
    <property type="match status" value="1"/>
</dbReference>
<evidence type="ECO:0000313" key="4">
    <source>
        <dbReference type="EMBL" id="BCR03890.1"/>
    </source>
</evidence>
<dbReference type="CDD" id="cd22359">
    <property type="entry name" value="SfsA-like_bacterial"/>
    <property type="match status" value="1"/>
</dbReference>
<name>A0ABM8HTC8_9BACT</name>
<accession>A0ABM8HTC8</accession>
<dbReference type="InterPro" id="IPR005224">
    <property type="entry name" value="SfsA"/>
</dbReference>
<keyword evidence="5" id="KW-1185">Reference proteome</keyword>
<feature type="domain" description="SfsA N-terminal OB" evidence="3">
    <location>
        <begin position="13"/>
        <end position="77"/>
    </location>
</feature>
<dbReference type="Pfam" id="PF17746">
    <property type="entry name" value="SfsA_N"/>
    <property type="match status" value="1"/>
</dbReference>
<dbReference type="InterPro" id="IPR040452">
    <property type="entry name" value="SfsA_C"/>
</dbReference>
<evidence type="ECO:0000259" key="2">
    <source>
        <dbReference type="Pfam" id="PF03749"/>
    </source>
</evidence>
<dbReference type="Pfam" id="PF03749">
    <property type="entry name" value="SfsA"/>
    <property type="match status" value="1"/>
</dbReference>
<dbReference type="RefSeq" id="WP_221251328.1">
    <property type="nucleotide sequence ID" value="NZ_AP024355.1"/>
</dbReference>
<evidence type="ECO:0000256" key="1">
    <source>
        <dbReference type="HAMAP-Rule" id="MF_00095"/>
    </source>
</evidence>
<dbReference type="Proteomes" id="UP001319827">
    <property type="component" value="Chromosome"/>
</dbReference>
<evidence type="ECO:0000259" key="3">
    <source>
        <dbReference type="Pfam" id="PF17746"/>
    </source>
</evidence>
<proteinExistence type="inferred from homology"/>
<dbReference type="Gene3D" id="2.40.50.580">
    <property type="match status" value="1"/>
</dbReference>
<sequence length="230" mass="25517">MRLPEPLLDGTLVRRYQRFLADVQLADGTLVTAHTPNTGSMKQCAVPGHRVLVSLSDNPKRKLQHTLELIRVNGHWVDTHTHRTNRVVEEGLKTGRIAELSGFRVSPEYPFGGSRIDFLLENGAGRALVEVKNVTLCCEPQTACFPDAVTTRGQKHLRELMEAVRQGYRAVIFFLVQRGEAAAFTPADAIDPEYGRLLREAAAAGVEVLAYKSLVSPRENRVGERIPVLL</sequence>
<comment type="similarity">
    <text evidence="1">Belongs to the SfsA family.</text>
</comment>
<reference evidence="4 5" key="1">
    <citation type="journal article" date="2016" name="C (Basel)">
        <title>Selective Growth of and Electricity Production by Marine Exoelectrogenic Bacteria in Self-Aggregated Hydrogel of Microbially Reduced Graphene Oxide.</title>
        <authorList>
            <person name="Yoshida N."/>
            <person name="Goto Y."/>
            <person name="Miyata Y."/>
        </authorList>
    </citation>
    <scope>NUCLEOTIDE SEQUENCE [LARGE SCALE GENOMIC DNA]</scope>
    <source>
        <strain evidence="4 5">NIT-T3</strain>
    </source>
</reference>
<gene>
    <name evidence="1 4" type="primary">sfsA</name>
    <name evidence="4" type="ORF">DESUT3_09590</name>
</gene>